<feature type="chain" id="PRO_5010329412" evidence="1">
    <location>
        <begin position="22"/>
        <end position="584"/>
    </location>
</feature>
<keyword evidence="3" id="KW-1185">Reference proteome</keyword>
<dbReference type="PANTHER" id="PTHR42535:SF2">
    <property type="entry name" value="CHROMOSOME UNDETERMINED SCAFFOLD_146, WHOLE GENOME SHOTGUN SEQUENCE"/>
    <property type="match status" value="1"/>
</dbReference>
<reference evidence="2 3" key="1">
    <citation type="submission" date="2016-10" db="EMBL/GenBank/DDBJ databases">
        <authorList>
            <person name="de Groot N.N."/>
        </authorList>
    </citation>
    <scope>NUCLEOTIDE SEQUENCE [LARGE SCALE GENOMIC DNA]</scope>
    <source>
        <strain evidence="2 3">DSM 19012</strain>
    </source>
</reference>
<evidence type="ECO:0000256" key="1">
    <source>
        <dbReference type="SAM" id="SignalP"/>
    </source>
</evidence>
<name>A0A1I2AFM7_9BACT</name>
<dbReference type="STRING" id="385682.SAMN05444380_11148"/>
<evidence type="ECO:0000313" key="3">
    <source>
        <dbReference type="Proteomes" id="UP000181976"/>
    </source>
</evidence>
<dbReference type="eggNOG" id="ENOG502Z7ZH">
    <property type="taxonomic scope" value="Bacteria"/>
</dbReference>
<dbReference type="GO" id="GO:0005975">
    <property type="term" value="P:carbohydrate metabolic process"/>
    <property type="evidence" value="ECO:0007669"/>
    <property type="project" value="UniProtKB-ARBA"/>
</dbReference>
<dbReference type="RefSeq" id="WP_010526487.1">
    <property type="nucleotide sequence ID" value="NZ_AFSL01000009.1"/>
</dbReference>
<dbReference type="GO" id="GO:0004553">
    <property type="term" value="F:hydrolase activity, hydrolyzing O-glycosyl compounds"/>
    <property type="evidence" value="ECO:0007669"/>
    <property type="project" value="UniProtKB-ARBA"/>
</dbReference>
<proteinExistence type="predicted"/>
<dbReference type="EMBL" id="FONA01000011">
    <property type="protein sequence ID" value="SFE42599.1"/>
    <property type="molecule type" value="Genomic_DNA"/>
</dbReference>
<dbReference type="InterPro" id="IPR013783">
    <property type="entry name" value="Ig-like_fold"/>
</dbReference>
<keyword evidence="1" id="KW-0732">Signal</keyword>
<sequence length="584" mass="63824">MKTLKLIFASLLVLSFFNACDQQYIDDISKVEPGEDESAPEITVNFPPEGYELQTNDAVASITFDFEVRDDIEIASVSLELDGVEIASFTDFKDYRVFMEEYTYDEVTTGSHVFTVKATDLEGKTSEVNINFKKSPPYVSEYEGEIFYMPFNNEYREMNSLSLATVVGNPGFAEGILGGTAYQGATDSYLTFPASVLEGATAVSASFWLKIDASADRAGILVVSPPADNNNDRTKGFRLFRESSNDGATQRFKLNVGTGDSESWFDGGTAADVEVNTGDWVHLAFSISETYAALYINGEIVADGAFDGIDWTGCDVISIMSGAPNWTEWNHLSDVGQMDELRIFNKALTQDEIKTIMLKDEASFYMDFDGDYQDAISGIDATVVGSPSFEYGGGISGDAYKGAADSYLTFSAEDLNIQSDEFSASFWLNINDAAERAGILVMGPEDADSPDAQNDRTSGFRFFREATNDGATQRFKLNVGNGTADSWFDGGEAADVTPNTGEWVHFAFVIGNSEARVFINGTEVSRGVFDGIDWTGCDLLSIMSGSPRFNGWGHTSDQSLMDELYLFPQALTEDEVALLMNDGL</sequence>
<gene>
    <name evidence="2" type="ORF">SAMN05444380_11148</name>
</gene>
<dbReference type="GO" id="GO:0030246">
    <property type="term" value="F:carbohydrate binding"/>
    <property type="evidence" value="ECO:0007669"/>
    <property type="project" value="UniProtKB-KW"/>
</dbReference>
<dbReference type="Pfam" id="PF13385">
    <property type="entry name" value="Laminin_G_3"/>
    <property type="match status" value="2"/>
</dbReference>
<dbReference type="SUPFAM" id="SSF49899">
    <property type="entry name" value="Concanavalin A-like lectins/glucanases"/>
    <property type="match status" value="2"/>
</dbReference>
<dbReference type="Gene3D" id="2.60.120.200">
    <property type="match status" value="2"/>
</dbReference>
<protein>
    <submittedName>
        <fullName evidence="2">Concanavalin A-like lectin/glucanases superfamily protein</fullName>
    </submittedName>
</protein>
<dbReference type="Gene3D" id="2.60.40.10">
    <property type="entry name" value="Immunoglobulins"/>
    <property type="match status" value="1"/>
</dbReference>
<feature type="signal peptide" evidence="1">
    <location>
        <begin position="1"/>
        <end position="21"/>
    </location>
</feature>
<dbReference type="InParanoid" id="A0A1I2AFM7"/>
<evidence type="ECO:0000313" key="2">
    <source>
        <dbReference type="EMBL" id="SFE42599.1"/>
    </source>
</evidence>
<dbReference type="InterPro" id="IPR013320">
    <property type="entry name" value="ConA-like_dom_sf"/>
</dbReference>
<dbReference type="PANTHER" id="PTHR42535">
    <property type="entry name" value="OOKINETE PROTEIN, PUTATIVE-RELATED"/>
    <property type="match status" value="1"/>
</dbReference>
<keyword evidence="2" id="KW-0430">Lectin</keyword>
<dbReference type="AlphaFoldDB" id="A0A1I2AFM7"/>
<dbReference type="Proteomes" id="UP000181976">
    <property type="component" value="Unassembled WGS sequence"/>
</dbReference>
<accession>A0A1I2AFM7</accession>
<organism evidence="2 3">
    <name type="scientific">Thermophagus xiamenensis</name>
    <dbReference type="NCBI Taxonomy" id="385682"/>
    <lineage>
        <taxon>Bacteria</taxon>
        <taxon>Pseudomonadati</taxon>
        <taxon>Bacteroidota</taxon>
        <taxon>Bacteroidia</taxon>
        <taxon>Marinilabiliales</taxon>
        <taxon>Marinilabiliaceae</taxon>
        <taxon>Thermophagus</taxon>
    </lineage>
</organism>